<dbReference type="Proteomes" id="UP000003163">
    <property type="component" value="Unassembled WGS sequence"/>
</dbReference>
<comment type="caution">
    <text evidence="4">The sequence shown here is derived from an EMBL/GenBank/DDBJ whole genome shotgun (WGS) entry which is preliminary data.</text>
</comment>
<sequence>MNSYEKIKEALSYYFSDANFRTDSFLQIKSKENDGWIDGDIFLEFNKLKENGCTRELLKKISDELPTIETRELLSNSQVTSNSSNFLNKSSNEDSIVKSNSNAMVETENNTNTHLEDEIVPTINKTDKIYLRKRITPEYENYLNNTNFDAQTLFISRFDTSLNVDEIKSYLKSFFDFTMIRLKRNKDKTSSGSVVVEVSSPEEAKRISRMKIVKPAACLTTKQTTNVKLGHQITDDIYKSETLLSSENFSKENEHEKNGLFESKSKKIKITESCKKIDQNILECNSKENKNENSLNLDKEKLPLVNEFEEKVETNELKEPNKYIEVENREDKDCEVADKKVQCDVDPKKILDTQRDIVSNTSNNYLTICIKSSVIENRNTRKGAIQRKNVLSKYGNCVYKFVSNLNDHKKIREIADKAAFVDIENKVLRYRKPIGFSHKKYEDGDNFVEITLMDEDSTVEYANNIKGQIIQKKSGYRKK</sequence>
<accession>J9DGQ1</accession>
<dbReference type="EMBL" id="AFBI03000004">
    <property type="protein sequence ID" value="EJW01790.1"/>
    <property type="molecule type" value="Genomic_DNA"/>
</dbReference>
<evidence type="ECO:0000313" key="4">
    <source>
        <dbReference type="EMBL" id="EJW01790.1"/>
    </source>
</evidence>
<dbReference type="InterPro" id="IPR036388">
    <property type="entry name" value="WH-like_DNA-bd_sf"/>
</dbReference>
<name>J9DGQ1_EDHAE</name>
<dbReference type="OrthoDB" id="2194419at2759"/>
<dbReference type="InterPro" id="IPR012677">
    <property type="entry name" value="Nucleotide-bd_a/b_plait_sf"/>
</dbReference>
<dbReference type="Pfam" id="PF05383">
    <property type="entry name" value="La"/>
    <property type="match status" value="1"/>
</dbReference>
<dbReference type="InterPro" id="IPR035979">
    <property type="entry name" value="RBD_domain_sf"/>
</dbReference>
<keyword evidence="1 2" id="KW-0694">RNA-binding</keyword>
<proteinExistence type="predicted"/>
<keyword evidence="5" id="KW-1185">Reference proteome</keyword>
<evidence type="ECO:0000256" key="2">
    <source>
        <dbReference type="PROSITE-ProRule" id="PRU00332"/>
    </source>
</evidence>
<dbReference type="FunCoup" id="J9DGQ1">
    <property type="interactions" value="71"/>
</dbReference>
<dbReference type="InParanoid" id="J9DGQ1"/>
<evidence type="ECO:0000256" key="1">
    <source>
        <dbReference type="ARBA" id="ARBA00022884"/>
    </source>
</evidence>
<feature type="domain" description="HTH La-type RNA-binding" evidence="3">
    <location>
        <begin position="1"/>
        <end position="90"/>
    </location>
</feature>
<dbReference type="VEuPathDB" id="MicrosporidiaDB:EDEG_00381"/>
<reference evidence="4 5" key="1">
    <citation type="submission" date="2011-08" db="EMBL/GenBank/DDBJ databases">
        <authorList>
            <person name="Liu Z.J."/>
            <person name="Shi F.L."/>
            <person name="Lu J.Q."/>
            <person name="Li M."/>
            <person name="Wang Z.L."/>
        </authorList>
    </citation>
    <scope>NUCLEOTIDE SEQUENCE [LARGE SCALE GENOMIC DNA]</scope>
    <source>
        <strain evidence="4 5">USNM 41457</strain>
    </source>
</reference>
<dbReference type="SUPFAM" id="SSF46785">
    <property type="entry name" value="Winged helix' DNA-binding domain"/>
    <property type="match status" value="1"/>
</dbReference>
<dbReference type="InterPro" id="IPR006630">
    <property type="entry name" value="La_HTH"/>
</dbReference>
<dbReference type="InterPro" id="IPR036390">
    <property type="entry name" value="WH_DNA-bd_sf"/>
</dbReference>
<organism evidence="4 5">
    <name type="scientific">Edhazardia aedis (strain USNM 41457)</name>
    <name type="common">Microsporidian parasite</name>
    <dbReference type="NCBI Taxonomy" id="1003232"/>
    <lineage>
        <taxon>Eukaryota</taxon>
        <taxon>Fungi</taxon>
        <taxon>Fungi incertae sedis</taxon>
        <taxon>Microsporidia</taxon>
        <taxon>Edhazardia</taxon>
    </lineage>
</organism>
<dbReference type="HOGENOM" id="CLU_569895_0_0_1"/>
<dbReference type="PROSITE" id="PS50961">
    <property type="entry name" value="HTH_LA"/>
    <property type="match status" value="1"/>
</dbReference>
<evidence type="ECO:0000259" key="3">
    <source>
        <dbReference type="PROSITE" id="PS50961"/>
    </source>
</evidence>
<reference evidence="5" key="2">
    <citation type="submission" date="2015-07" db="EMBL/GenBank/DDBJ databases">
        <title>Contrasting host-pathogen interactions and genome evolution in two generalist and specialist microsporidian pathogens of mosquitoes.</title>
        <authorList>
            <consortium name="The Broad Institute Genomics Platform"/>
            <consortium name="The Broad Institute Genome Sequencing Center for Infectious Disease"/>
            <person name="Cuomo C.A."/>
            <person name="Sanscrainte N.D."/>
            <person name="Goldberg J.M."/>
            <person name="Heiman D."/>
            <person name="Young S."/>
            <person name="Zeng Q."/>
            <person name="Becnel J.J."/>
            <person name="Birren B.W."/>
        </authorList>
    </citation>
    <scope>NUCLEOTIDE SEQUENCE [LARGE SCALE GENOMIC DNA]</scope>
    <source>
        <strain evidence="5">USNM 41457</strain>
    </source>
</reference>
<dbReference type="Gene3D" id="1.10.10.10">
    <property type="entry name" value="Winged helix-like DNA-binding domain superfamily/Winged helix DNA-binding domain"/>
    <property type="match status" value="1"/>
</dbReference>
<dbReference type="AlphaFoldDB" id="J9DGQ1"/>
<gene>
    <name evidence="4" type="ORF">EDEG_00381</name>
</gene>
<dbReference type="GO" id="GO:0003723">
    <property type="term" value="F:RNA binding"/>
    <property type="evidence" value="ECO:0007669"/>
    <property type="project" value="UniProtKB-UniRule"/>
</dbReference>
<dbReference type="Gene3D" id="3.30.70.330">
    <property type="match status" value="1"/>
</dbReference>
<protein>
    <recommendedName>
        <fullName evidence="3">HTH La-type RNA-binding domain-containing protein</fullName>
    </recommendedName>
</protein>
<dbReference type="SUPFAM" id="SSF54928">
    <property type="entry name" value="RNA-binding domain, RBD"/>
    <property type="match status" value="1"/>
</dbReference>
<dbReference type="SMART" id="SM00715">
    <property type="entry name" value="LA"/>
    <property type="match status" value="1"/>
</dbReference>
<dbReference type="STRING" id="1003232.J9DGQ1"/>
<evidence type="ECO:0000313" key="5">
    <source>
        <dbReference type="Proteomes" id="UP000003163"/>
    </source>
</evidence>